<dbReference type="AlphaFoldDB" id="A0A7W9Y756"/>
<gene>
    <name evidence="2" type="ORF">HNQ72_003053</name>
</gene>
<feature type="compositionally biased region" description="Acidic residues" evidence="1">
    <location>
        <begin position="520"/>
        <end position="538"/>
    </location>
</feature>
<feature type="compositionally biased region" description="Polar residues" evidence="1">
    <location>
        <begin position="9"/>
        <end position="29"/>
    </location>
</feature>
<feature type="region of interest" description="Disordered" evidence="1">
    <location>
        <begin position="387"/>
        <end position="447"/>
    </location>
</feature>
<feature type="compositionally biased region" description="Polar residues" evidence="1">
    <location>
        <begin position="181"/>
        <end position="200"/>
    </location>
</feature>
<organism evidence="2 3">
    <name type="scientific">Rhizobium wenxiniae</name>
    <dbReference type="NCBI Taxonomy" id="1737357"/>
    <lineage>
        <taxon>Bacteria</taxon>
        <taxon>Pseudomonadati</taxon>
        <taxon>Pseudomonadota</taxon>
        <taxon>Alphaproteobacteria</taxon>
        <taxon>Hyphomicrobiales</taxon>
        <taxon>Rhizobiaceae</taxon>
        <taxon>Rhizobium/Agrobacterium group</taxon>
        <taxon>Rhizobium</taxon>
    </lineage>
</organism>
<dbReference type="Proteomes" id="UP000547879">
    <property type="component" value="Unassembled WGS sequence"/>
</dbReference>
<feature type="compositionally biased region" description="Polar residues" evidence="1">
    <location>
        <begin position="415"/>
        <end position="434"/>
    </location>
</feature>
<feature type="region of interest" description="Disordered" evidence="1">
    <location>
        <begin position="9"/>
        <end position="34"/>
    </location>
</feature>
<feature type="compositionally biased region" description="Basic and acidic residues" evidence="1">
    <location>
        <begin position="543"/>
        <end position="560"/>
    </location>
</feature>
<feature type="region of interest" description="Disordered" evidence="1">
    <location>
        <begin position="501"/>
        <end position="578"/>
    </location>
</feature>
<dbReference type="RefSeq" id="WP_183992973.1">
    <property type="nucleotide sequence ID" value="NZ_BMHW01000002.1"/>
</dbReference>
<name>A0A7W9Y756_9HYPH</name>
<keyword evidence="3" id="KW-1185">Reference proteome</keyword>
<sequence>MLPPVRAALSSTADYQNQTQATVNPARVTSSPASAQSQSISNAVLSGARLDAASLSAQLKLAQGSSILAETIGKLLKTPRRENETLIDYTARLFEAVQALKPQEVANVERLLNQIVKGISLRLMAEILKEPSGPAAARLAAHIETANIAQRDLAAKTVVSFYRQNGSTDTPPAGNGPRLQQAASPTAAQTGQISPTQTTSNDDHIASLRQPAGNEASPKLGEGQNQRSPAPAPASPELKPQQAEQASKPASSITGPAIASASQAPTSRPVTPTSEAVAAAKPTMSMTGLKDGSQANAVRPDIIPGRASTPTTVISNQLQISATQVAQQAVATEPEEMQALARTAVEMFKLDIPVPARLWSSLSDQTLLKLANWLATALSELDLPETKHLPMSSPAVQTATDDGLADQQRAAGNAPSASTSHGGQTAASPQTANGATPDAARAAAVAARADMPEQNMAALAVAANTVPTQAREALPWPYVAAYPPADEEPRHRERQAEPIEALEDEEQDESSQQHAFGDEHEPEGEEPQDDDTEGEEIISDTMTRAEKAAGYRAGEARLEADVPEVQPSDLYWRMAGWT</sequence>
<feature type="region of interest" description="Disordered" evidence="1">
    <location>
        <begin position="164"/>
        <end position="275"/>
    </location>
</feature>
<evidence type="ECO:0000313" key="2">
    <source>
        <dbReference type="EMBL" id="MBB6163235.1"/>
    </source>
</evidence>
<reference evidence="2 3" key="1">
    <citation type="submission" date="2020-08" db="EMBL/GenBank/DDBJ databases">
        <title>Genomic Encyclopedia of Type Strains, Phase IV (KMG-IV): sequencing the most valuable type-strain genomes for metagenomic binning, comparative biology and taxonomic classification.</title>
        <authorList>
            <person name="Goeker M."/>
        </authorList>
    </citation>
    <scope>NUCLEOTIDE SEQUENCE [LARGE SCALE GENOMIC DNA]</scope>
    <source>
        <strain evidence="2 3">DSM 100734</strain>
    </source>
</reference>
<evidence type="ECO:0000256" key="1">
    <source>
        <dbReference type="SAM" id="MobiDB-lite"/>
    </source>
</evidence>
<protein>
    <submittedName>
        <fullName evidence="2">Uncharacterized protein</fullName>
    </submittedName>
</protein>
<dbReference type="EMBL" id="JACHEG010000002">
    <property type="protein sequence ID" value="MBB6163235.1"/>
    <property type="molecule type" value="Genomic_DNA"/>
</dbReference>
<evidence type="ECO:0000313" key="3">
    <source>
        <dbReference type="Proteomes" id="UP000547879"/>
    </source>
</evidence>
<accession>A0A7W9Y756</accession>
<proteinExistence type="predicted"/>
<comment type="caution">
    <text evidence="2">The sequence shown here is derived from an EMBL/GenBank/DDBJ whole genome shotgun (WGS) entry which is preliminary data.</text>
</comment>
<feature type="compositionally biased region" description="Polar residues" evidence="1">
    <location>
        <begin position="242"/>
        <end position="274"/>
    </location>
</feature>